<keyword evidence="7" id="KW-0406">Ion transport</keyword>
<dbReference type="AlphaFoldDB" id="A4FEM0"/>
<feature type="transmembrane region" description="Helical" evidence="5">
    <location>
        <begin position="14"/>
        <end position="31"/>
    </location>
</feature>
<accession>A4FEM0</accession>
<keyword evidence="4 5" id="KW-0472">Membrane</keyword>
<dbReference type="Gene3D" id="1.20.120.350">
    <property type="entry name" value="Voltage-gated potassium channels. Chain C"/>
    <property type="match status" value="1"/>
</dbReference>
<evidence type="ECO:0000256" key="1">
    <source>
        <dbReference type="ARBA" id="ARBA00004141"/>
    </source>
</evidence>
<comment type="subcellular location">
    <subcellularLocation>
        <location evidence="1">Membrane</location>
        <topology evidence="1">Multi-pass membrane protein</topology>
    </subcellularLocation>
</comment>
<evidence type="ECO:0000313" key="8">
    <source>
        <dbReference type="Proteomes" id="UP000006728"/>
    </source>
</evidence>
<keyword evidence="8" id="KW-1185">Reference proteome</keyword>
<dbReference type="Gene3D" id="1.10.287.70">
    <property type="match status" value="1"/>
</dbReference>
<dbReference type="Proteomes" id="UP000006728">
    <property type="component" value="Chromosome"/>
</dbReference>
<keyword evidence="7" id="KW-0813">Transport</keyword>
<evidence type="ECO:0000313" key="7">
    <source>
        <dbReference type="EMBL" id="CAM02495.1"/>
    </source>
</evidence>
<dbReference type="InterPro" id="IPR027359">
    <property type="entry name" value="Volt_channel_dom_sf"/>
</dbReference>
<gene>
    <name evidence="7" type="ordered locus">SACE_3220</name>
</gene>
<dbReference type="InterPro" id="IPR043203">
    <property type="entry name" value="VGCC_Ca_Na"/>
</dbReference>
<reference evidence="7 8" key="1">
    <citation type="journal article" date="2007" name="Nat. Biotechnol.">
        <title>Complete genome sequence of the erythromycin-producing bacterium Saccharopolyspora erythraea NRRL23338.</title>
        <authorList>
            <person name="Oliynyk M."/>
            <person name="Samborskyy M."/>
            <person name="Lester J.B."/>
            <person name="Mironenko T."/>
            <person name="Scott N."/>
            <person name="Dickens S."/>
            <person name="Haydock S.F."/>
            <person name="Leadlay P.F."/>
        </authorList>
    </citation>
    <scope>NUCLEOTIDE SEQUENCE [LARGE SCALE GENOMIC DNA]</scope>
    <source>
        <strain evidence="8">ATCC 11635 / DSM 40517 / JCM 4748 / NBRC 13426 / NCIMB 8594 / NRRL 2338</strain>
    </source>
</reference>
<dbReference type="HOGENOM" id="CLU_055047_0_0_11"/>
<dbReference type="SUPFAM" id="SSF81324">
    <property type="entry name" value="Voltage-gated potassium channels"/>
    <property type="match status" value="1"/>
</dbReference>
<protein>
    <submittedName>
        <fullName evidence="7">Voltage-gated sodium channel</fullName>
    </submittedName>
</protein>
<organism evidence="7 8">
    <name type="scientific">Saccharopolyspora erythraea (strain ATCC 11635 / DSM 40517 / JCM 4748 / NBRC 13426 / NCIMB 8594 / NRRL 2338)</name>
    <dbReference type="NCBI Taxonomy" id="405948"/>
    <lineage>
        <taxon>Bacteria</taxon>
        <taxon>Bacillati</taxon>
        <taxon>Actinomycetota</taxon>
        <taxon>Actinomycetes</taxon>
        <taxon>Pseudonocardiales</taxon>
        <taxon>Pseudonocardiaceae</taxon>
        <taxon>Saccharopolyspora</taxon>
    </lineage>
</organism>
<dbReference type="PANTHER" id="PTHR10037:SF62">
    <property type="entry name" value="SODIUM CHANNEL PROTEIN 60E"/>
    <property type="match status" value="1"/>
</dbReference>
<dbReference type="eggNOG" id="ENOG502Z7ZD">
    <property type="taxonomic scope" value="Bacteria"/>
</dbReference>
<sequence length="261" mass="28780">MRARLRSVFESRGFQWSIITVIVVNALALGCETSSALTASYGGLIGLVDSTALVIFVAELVAKIYAYGWRFFRDHWNNFDFVIVSLSLLPASAAFSVVRSLRILRALRLLSTVPSMRRIVAALLKALPGVFSIVGLLMLVLYVAGVMATRLFSEADGEHFGDLGTSLLTLFQIMTGDGWADTMQSVMETKPLAWVFFVGYILISSFTVLNLFIAVVVNAMESQIKEEEAEIPAPRTHGESELLAELRSLRLEVNALRESRP</sequence>
<proteinExistence type="predicted"/>
<feature type="transmembrane region" description="Helical" evidence="5">
    <location>
        <begin position="119"/>
        <end position="144"/>
    </location>
</feature>
<feature type="transmembrane region" description="Helical" evidence="5">
    <location>
        <begin position="192"/>
        <end position="217"/>
    </location>
</feature>
<dbReference type="PANTHER" id="PTHR10037">
    <property type="entry name" value="VOLTAGE-GATED CATION CHANNEL CALCIUM AND SODIUM"/>
    <property type="match status" value="1"/>
</dbReference>
<feature type="transmembrane region" description="Helical" evidence="5">
    <location>
        <begin position="43"/>
        <end position="67"/>
    </location>
</feature>
<feature type="domain" description="Ion transport" evidence="6">
    <location>
        <begin position="12"/>
        <end position="226"/>
    </location>
</feature>
<keyword evidence="3 5" id="KW-1133">Transmembrane helix</keyword>
<name>A4FEM0_SACEN</name>
<dbReference type="PROSITE" id="PS51257">
    <property type="entry name" value="PROKAR_LIPOPROTEIN"/>
    <property type="match status" value="1"/>
</dbReference>
<feature type="transmembrane region" description="Helical" evidence="5">
    <location>
        <begin position="79"/>
        <end position="98"/>
    </location>
</feature>
<evidence type="ECO:0000256" key="2">
    <source>
        <dbReference type="ARBA" id="ARBA00022692"/>
    </source>
</evidence>
<dbReference type="GO" id="GO:0001518">
    <property type="term" value="C:voltage-gated sodium channel complex"/>
    <property type="evidence" value="ECO:0007669"/>
    <property type="project" value="TreeGrafter"/>
</dbReference>
<dbReference type="GO" id="GO:0005248">
    <property type="term" value="F:voltage-gated sodium channel activity"/>
    <property type="evidence" value="ECO:0007669"/>
    <property type="project" value="TreeGrafter"/>
</dbReference>
<keyword evidence="2 5" id="KW-0812">Transmembrane</keyword>
<dbReference type="Pfam" id="PF00520">
    <property type="entry name" value="Ion_trans"/>
    <property type="match status" value="1"/>
</dbReference>
<evidence type="ECO:0000259" key="6">
    <source>
        <dbReference type="Pfam" id="PF00520"/>
    </source>
</evidence>
<dbReference type="InterPro" id="IPR005821">
    <property type="entry name" value="Ion_trans_dom"/>
</dbReference>
<keyword evidence="7" id="KW-0407">Ion channel</keyword>
<dbReference type="EMBL" id="AM420293">
    <property type="protein sequence ID" value="CAM02495.1"/>
    <property type="molecule type" value="Genomic_DNA"/>
</dbReference>
<evidence type="ECO:0000256" key="5">
    <source>
        <dbReference type="SAM" id="Phobius"/>
    </source>
</evidence>
<evidence type="ECO:0000256" key="4">
    <source>
        <dbReference type="ARBA" id="ARBA00023136"/>
    </source>
</evidence>
<evidence type="ECO:0000256" key="3">
    <source>
        <dbReference type="ARBA" id="ARBA00022989"/>
    </source>
</evidence>
<dbReference type="KEGG" id="sen:SACE_3220"/>